<dbReference type="AlphaFoldDB" id="D0L4F2"/>
<reference evidence="4 5" key="2">
    <citation type="journal article" date="2010" name="Stand. Genomic Sci.">
        <title>Complete genome sequence of Gordonia bronchialis type strain (3410).</title>
        <authorList>
            <person name="Ivanova N."/>
            <person name="Sikorski J."/>
            <person name="Jando M."/>
            <person name="Lapidus A."/>
            <person name="Nolan M."/>
            <person name="Lucas S."/>
            <person name="Del Rio T.G."/>
            <person name="Tice H."/>
            <person name="Copeland A."/>
            <person name="Cheng J.F."/>
            <person name="Chen F."/>
            <person name="Bruce D."/>
            <person name="Goodwin L."/>
            <person name="Pitluck S."/>
            <person name="Mavromatis K."/>
            <person name="Ovchinnikova G."/>
            <person name="Pati A."/>
            <person name="Chen A."/>
            <person name="Palaniappan K."/>
            <person name="Land M."/>
            <person name="Hauser L."/>
            <person name="Chang Y.J."/>
            <person name="Jeffries C.D."/>
            <person name="Chain P."/>
            <person name="Saunders E."/>
            <person name="Han C."/>
            <person name="Detter J.C."/>
            <person name="Brettin T."/>
            <person name="Rohde M."/>
            <person name="Goker M."/>
            <person name="Bristow J."/>
            <person name="Eisen J.A."/>
            <person name="Markowitz V."/>
            <person name="Hugenholtz P."/>
            <person name="Klenk H.P."/>
            <person name="Kyrpides N.C."/>
        </authorList>
    </citation>
    <scope>NUCLEOTIDE SEQUENCE [LARGE SCALE GENOMIC DNA]</scope>
    <source>
        <strain evidence="5">ATCC 25592 / DSM 43247 / BCRC 13721 / JCM 3198 / KCTC 3076 / NBRC 16047 / NCTC 10667</strain>
    </source>
</reference>
<dbReference type="Proteomes" id="UP000001219">
    <property type="component" value="Chromosome"/>
</dbReference>
<keyword evidence="2" id="KW-0808">Transferase</keyword>
<evidence type="ECO:0000256" key="1">
    <source>
        <dbReference type="ARBA" id="ARBA00022676"/>
    </source>
</evidence>
<dbReference type="SUPFAM" id="SSF53756">
    <property type="entry name" value="UDP-Glycosyltransferase/glycogen phosphorylase"/>
    <property type="match status" value="1"/>
</dbReference>
<keyword evidence="5" id="KW-1185">Reference proteome</keyword>
<name>D0L4F2_GORB4</name>
<evidence type="ECO:0000313" key="4">
    <source>
        <dbReference type="EMBL" id="ACY20376.1"/>
    </source>
</evidence>
<dbReference type="HOGENOM" id="CLU_813635_0_0_11"/>
<dbReference type="RefSeq" id="WP_012832954.1">
    <property type="nucleotide sequence ID" value="NC_013441.1"/>
</dbReference>
<evidence type="ECO:0000256" key="2">
    <source>
        <dbReference type="ARBA" id="ARBA00022679"/>
    </source>
</evidence>
<dbReference type="KEGG" id="gbr:Gbro_1067"/>
<feature type="domain" description="Glycosyltransferase subfamily 4-like N-terminal" evidence="3">
    <location>
        <begin position="19"/>
        <end position="144"/>
    </location>
</feature>
<keyword evidence="1" id="KW-0328">Glycosyltransferase</keyword>
<accession>D0L4F2</accession>
<dbReference type="OrthoDB" id="3743653at2"/>
<dbReference type="InterPro" id="IPR028098">
    <property type="entry name" value="Glyco_trans_4-like_N"/>
</dbReference>
<dbReference type="GO" id="GO:0016757">
    <property type="term" value="F:glycosyltransferase activity"/>
    <property type="evidence" value="ECO:0007669"/>
    <property type="project" value="UniProtKB-KW"/>
</dbReference>
<dbReference type="Gene3D" id="3.40.50.2000">
    <property type="entry name" value="Glycogen Phosphorylase B"/>
    <property type="match status" value="2"/>
</dbReference>
<dbReference type="STRING" id="526226.Gbro_1067"/>
<dbReference type="Pfam" id="PF13439">
    <property type="entry name" value="Glyco_transf_4"/>
    <property type="match status" value="1"/>
</dbReference>
<dbReference type="EMBL" id="CP001802">
    <property type="protein sequence ID" value="ACY20376.1"/>
    <property type="molecule type" value="Genomic_DNA"/>
</dbReference>
<protein>
    <recommendedName>
        <fullName evidence="3">Glycosyltransferase subfamily 4-like N-terminal domain-containing protein</fullName>
    </recommendedName>
</protein>
<organism evidence="4 5">
    <name type="scientific">Gordonia bronchialis (strain ATCC 25592 / DSM 43247 / BCRC 13721 / JCM 3198 / KCTC 3076 / NBRC 16047 / NCTC 10667)</name>
    <name type="common">Rhodococcus bronchialis</name>
    <dbReference type="NCBI Taxonomy" id="526226"/>
    <lineage>
        <taxon>Bacteria</taxon>
        <taxon>Bacillati</taxon>
        <taxon>Actinomycetota</taxon>
        <taxon>Actinomycetes</taxon>
        <taxon>Mycobacteriales</taxon>
        <taxon>Gordoniaceae</taxon>
        <taxon>Gordonia</taxon>
    </lineage>
</organism>
<sequence length="347" mass="38857">MRILWLSPWLRPLARCYGEELRAQGDEVLLITSDQHPEPVGTLDWEVVTDPRPKSPGTWPDFARIYRRARDFRPDVVITEFVRDPRWLALGALAPRVNFRHDDQPHGVDEERPRWERAIFDRWGASARRTICFSDYVATRLGGVLSTQSIGVVPLSSDLPDNLAAHPETADRREDFVLIGRLNEYKNLPTVFEAWQRHVTGPGYQGDTLRLYGSAPTPPRLPKAAWWNGGPYDYHTVVAPLRRAKGSVAHYRLATQSGVQVLSMQLGVAPIVSTHGALPEFQPQIPAPIDRDDITGLTAAFDLLADPRAAAAAGEAAARRYRRDFAAPVAAAALRRELLLVAKEHHR</sequence>
<proteinExistence type="predicted"/>
<evidence type="ECO:0000259" key="3">
    <source>
        <dbReference type="Pfam" id="PF13439"/>
    </source>
</evidence>
<evidence type="ECO:0000313" key="5">
    <source>
        <dbReference type="Proteomes" id="UP000001219"/>
    </source>
</evidence>
<dbReference type="eggNOG" id="COG0438">
    <property type="taxonomic scope" value="Bacteria"/>
</dbReference>
<gene>
    <name evidence="4" type="ordered locus">Gbro_1067</name>
</gene>
<reference evidence="5" key="1">
    <citation type="submission" date="2009-10" db="EMBL/GenBank/DDBJ databases">
        <title>The complete chromosome of Gordonia bronchialis DSM 43247.</title>
        <authorList>
            <consortium name="US DOE Joint Genome Institute (JGI-PGF)"/>
            <person name="Lucas S."/>
            <person name="Copeland A."/>
            <person name="Lapidus A."/>
            <person name="Glavina del Rio T."/>
            <person name="Dalin E."/>
            <person name="Tice H."/>
            <person name="Bruce D."/>
            <person name="Goodwin L."/>
            <person name="Pitluck S."/>
            <person name="Kyrpides N."/>
            <person name="Mavromatis K."/>
            <person name="Ivanova N."/>
            <person name="Ovchinnikova G."/>
            <person name="Saunders E."/>
            <person name="Brettin T."/>
            <person name="Detter J.C."/>
            <person name="Han C."/>
            <person name="Larimer F."/>
            <person name="Land M."/>
            <person name="Hauser L."/>
            <person name="Markowitz V."/>
            <person name="Cheng J.-F."/>
            <person name="Hugenholtz P."/>
            <person name="Woyke T."/>
            <person name="Wu D."/>
            <person name="Jando M."/>
            <person name="Schneider S."/>
            <person name="Goeker M."/>
            <person name="Klenk H.-P."/>
            <person name="Eisen J.A."/>
        </authorList>
    </citation>
    <scope>NUCLEOTIDE SEQUENCE [LARGE SCALE GENOMIC DNA]</scope>
    <source>
        <strain evidence="5">ATCC 25592 / DSM 43247 / BCRC 13721 / JCM 3198 / KCTC 3076 / NBRC 16047 / NCTC 10667</strain>
    </source>
</reference>